<dbReference type="EMBL" id="GDJX01024072">
    <property type="protein sequence ID" value="JAT43864.1"/>
    <property type="molecule type" value="Transcribed_RNA"/>
</dbReference>
<accession>A0A1D1XNA2</accession>
<feature type="region of interest" description="Disordered" evidence="1">
    <location>
        <begin position="1"/>
        <end position="21"/>
    </location>
</feature>
<feature type="compositionally biased region" description="Low complexity" evidence="1">
    <location>
        <begin position="81"/>
        <end position="103"/>
    </location>
</feature>
<proteinExistence type="predicted"/>
<gene>
    <name evidence="2" type="ORF">g.127467</name>
</gene>
<evidence type="ECO:0000313" key="2">
    <source>
        <dbReference type="EMBL" id="JAT43864.1"/>
    </source>
</evidence>
<organism evidence="2">
    <name type="scientific">Anthurium amnicola</name>
    <dbReference type="NCBI Taxonomy" id="1678845"/>
    <lineage>
        <taxon>Eukaryota</taxon>
        <taxon>Viridiplantae</taxon>
        <taxon>Streptophyta</taxon>
        <taxon>Embryophyta</taxon>
        <taxon>Tracheophyta</taxon>
        <taxon>Spermatophyta</taxon>
        <taxon>Magnoliopsida</taxon>
        <taxon>Liliopsida</taxon>
        <taxon>Araceae</taxon>
        <taxon>Pothoideae</taxon>
        <taxon>Potheae</taxon>
        <taxon>Anthurium</taxon>
    </lineage>
</organism>
<dbReference type="AlphaFoldDB" id="A0A1D1XNA2"/>
<feature type="region of interest" description="Disordered" evidence="1">
    <location>
        <begin position="35"/>
        <end position="118"/>
    </location>
</feature>
<feature type="compositionally biased region" description="Pro residues" evidence="1">
    <location>
        <begin position="104"/>
        <end position="116"/>
    </location>
</feature>
<evidence type="ECO:0000256" key="1">
    <source>
        <dbReference type="SAM" id="MobiDB-lite"/>
    </source>
</evidence>
<sequence length="211" mass="23925">RCSSSRLPDASQYQDDSVLPETQFTDLLIRGTGTTWQEFNEDEAPLHTTGVYPQPRDESLPQPGESTPPRRVSVFDDDAVSPLRPTSSRRLSSGSRQRQSKQPRPSPVPPPQPQPQAFPEDVIKYMNMCRERYEKGYEVGSAPSASSSRHVDEPRTQIRTCLGILRSLSGLSRDEYLTAADLFYSEANREIFLAFEFEDDRIEWVLKKISS</sequence>
<name>A0A1D1XNA2_9ARAE</name>
<reference evidence="2" key="1">
    <citation type="submission" date="2015-07" db="EMBL/GenBank/DDBJ databases">
        <title>Transcriptome Assembly of Anthurium amnicola.</title>
        <authorList>
            <person name="Suzuki J."/>
        </authorList>
    </citation>
    <scope>NUCLEOTIDE SEQUENCE</scope>
</reference>
<protein>
    <submittedName>
        <fullName evidence="2">Uncharacterized protein</fullName>
    </submittedName>
</protein>
<feature type="non-terminal residue" evidence="2">
    <location>
        <position position="1"/>
    </location>
</feature>